<evidence type="ECO:0000313" key="9">
    <source>
        <dbReference type="Proteomes" id="UP000285120"/>
    </source>
</evidence>
<feature type="transmembrane region" description="Helical" evidence="7">
    <location>
        <begin position="6"/>
        <end position="28"/>
    </location>
</feature>
<keyword evidence="3 6" id="KW-0812">Transmembrane</keyword>
<evidence type="ECO:0000256" key="7">
    <source>
        <dbReference type="SAM" id="Phobius"/>
    </source>
</evidence>
<evidence type="ECO:0000313" key="8">
    <source>
        <dbReference type="EMBL" id="RKD73009.1"/>
    </source>
</evidence>
<dbReference type="EMBL" id="RAPK01000009">
    <property type="protein sequence ID" value="RKD73009.1"/>
    <property type="molecule type" value="Genomic_DNA"/>
</dbReference>
<accession>A0A419V3B7</accession>
<dbReference type="PANTHER" id="PTHR30477:SF22">
    <property type="entry name" value="METAL ABC TRANSPORTER PERMEASE"/>
    <property type="match status" value="1"/>
</dbReference>
<protein>
    <submittedName>
        <fullName evidence="8">Zinc transport system permease protein</fullName>
    </submittedName>
</protein>
<feature type="transmembrane region" description="Helical" evidence="7">
    <location>
        <begin position="195"/>
        <end position="215"/>
    </location>
</feature>
<dbReference type="Proteomes" id="UP000285120">
    <property type="component" value="Unassembled WGS sequence"/>
</dbReference>
<sequence length="279" mass="30056">MLELSFIERGIVAALLVGAIAPMVGVFLAVRRSTIISESLSHVTLTGISAGVLMGQVWTVTDISPMYTGFLFALLGSLLIEKLRQIYDRFQELAAPIILSAGVGLSAVIMSASGSGYTEWYEYLFGSIVSVRMEDLWFIIATAGLVILILALFFKEFVSVSFDQEFAKVSGIPLKKVNFLFSLLIALVISMSMKVVGILLVGALIALPVAAALNVAKSFKKLLLLSVLFGEAAVLAGVYFSYQFNIATGGMIVVLSAVLLLAVLAGKRLKSMRKRERFA</sequence>
<name>A0A419V3B7_9BACL</name>
<dbReference type="SUPFAM" id="SSF81345">
    <property type="entry name" value="ABC transporter involved in vitamin B12 uptake, BtuC"/>
    <property type="match status" value="1"/>
</dbReference>
<dbReference type="Pfam" id="PF00950">
    <property type="entry name" value="ABC-3"/>
    <property type="match status" value="1"/>
</dbReference>
<feature type="transmembrane region" description="Helical" evidence="7">
    <location>
        <begin position="136"/>
        <end position="154"/>
    </location>
</feature>
<comment type="caution">
    <text evidence="8">The sequence shown here is derived from an EMBL/GenBank/DDBJ whole genome shotgun (WGS) entry which is preliminary data.</text>
</comment>
<dbReference type="AlphaFoldDB" id="A0A419V3B7"/>
<evidence type="ECO:0000256" key="5">
    <source>
        <dbReference type="ARBA" id="ARBA00023136"/>
    </source>
</evidence>
<feature type="transmembrane region" description="Helical" evidence="7">
    <location>
        <begin position="64"/>
        <end position="81"/>
    </location>
</feature>
<keyword evidence="4 7" id="KW-1133">Transmembrane helix</keyword>
<feature type="transmembrane region" description="Helical" evidence="7">
    <location>
        <begin position="222"/>
        <end position="240"/>
    </location>
</feature>
<keyword evidence="5 7" id="KW-0472">Membrane</keyword>
<reference evidence="8 9" key="1">
    <citation type="submission" date="2018-09" db="EMBL/GenBank/DDBJ databases">
        <title>Genomic Encyclopedia of Archaeal and Bacterial Type Strains, Phase II (KMG-II): from individual species to whole genera.</title>
        <authorList>
            <person name="Goeker M."/>
        </authorList>
    </citation>
    <scope>NUCLEOTIDE SEQUENCE [LARGE SCALE GENOMIC DNA]</scope>
    <source>
        <strain evidence="8 9">DSM 17008</strain>
    </source>
</reference>
<evidence type="ECO:0000256" key="1">
    <source>
        <dbReference type="ARBA" id="ARBA00004141"/>
    </source>
</evidence>
<dbReference type="InterPro" id="IPR037294">
    <property type="entry name" value="ABC_BtuC-like"/>
</dbReference>
<dbReference type="GO" id="GO:0043190">
    <property type="term" value="C:ATP-binding cassette (ABC) transporter complex"/>
    <property type="evidence" value="ECO:0007669"/>
    <property type="project" value="InterPro"/>
</dbReference>
<dbReference type="PANTHER" id="PTHR30477">
    <property type="entry name" value="ABC-TRANSPORTER METAL-BINDING PROTEIN"/>
    <property type="match status" value="1"/>
</dbReference>
<evidence type="ECO:0000256" key="6">
    <source>
        <dbReference type="RuleBase" id="RU003943"/>
    </source>
</evidence>
<feature type="transmembrane region" description="Helical" evidence="7">
    <location>
        <begin position="40"/>
        <end position="58"/>
    </location>
</feature>
<dbReference type="OrthoDB" id="9798540at2"/>
<evidence type="ECO:0000256" key="2">
    <source>
        <dbReference type="ARBA" id="ARBA00008034"/>
    </source>
</evidence>
<comment type="subcellular location">
    <subcellularLocation>
        <location evidence="6">Cell membrane</location>
        <topology evidence="6">Multi-pass membrane protein</topology>
    </subcellularLocation>
    <subcellularLocation>
        <location evidence="1">Membrane</location>
        <topology evidence="1">Multi-pass membrane protein</topology>
    </subcellularLocation>
</comment>
<proteinExistence type="inferred from homology"/>
<organism evidence="8 9">
    <name type="scientific">Sinobaca qinghaiensis</name>
    <dbReference type="NCBI Taxonomy" id="342944"/>
    <lineage>
        <taxon>Bacteria</taxon>
        <taxon>Bacillati</taxon>
        <taxon>Bacillota</taxon>
        <taxon>Bacilli</taxon>
        <taxon>Bacillales</taxon>
        <taxon>Sporolactobacillaceae</taxon>
        <taxon>Sinobaca</taxon>
    </lineage>
</organism>
<keyword evidence="6" id="KW-0813">Transport</keyword>
<dbReference type="RefSeq" id="WP_120193398.1">
    <property type="nucleotide sequence ID" value="NZ_RAPK01000009.1"/>
</dbReference>
<feature type="transmembrane region" description="Helical" evidence="7">
    <location>
        <begin position="93"/>
        <end position="116"/>
    </location>
</feature>
<keyword evidence="9" id="KW-1185">Reference proteome</keyword>
<comment type="similarity">
    <text evidence="2 6">Belongs to the ABC-3 integral membrane protein family.</text>
</comment>
<feature type="transmembrane region" description="Helical" evidence="7">
    <location>
        <begin position="246"/>
        <end position="265"/>
    </location>
</feature>
<evidence type="ECO:0000256" key="3">
    <source>
        <dbReference type="ARBA" id="ARBA00022692"/>
    </source>
</evidence>
<dbReference type="InterPro" id="IPR001626">
    <property type="entry name" value="ABC_TroCD"/>
</dbReference>
<dbReference type="Gene3D" id="1.10.3470.10">
    <property type="entry name" value="ABC transporter involved in vitamin B12 uptake, BtuC"/>
    <property type="match status" value="1"/>
</dbReference>
<feature type="transmembrane region" description="Helical" evidence="7">
    <location>
        <begin position="166"/>
        <end position="189"/>
    </location>
</feature>
<dbReference type="GO" id="GO:0055085">
    <property type="term" value="P:transmembrane transport"/>
    <property type="evidence" value="ECO:0007669"/>
    <property type="project" value="InterPro"/>
</dbReference>
<dbReference type="GO" id="GO:0010043">
    <property type="term" value="P:response to zinc ion"/>
    <property type="evidence" value="ECO:0007669"/>
    <property type="project" value="TreeGrafter"/>
</dbReference>
<gene>
    <name evidence="8" type="ORF">ATL39_2211</name>
</gene>
<evidence type="ECO:0000256" key="4">
    <source>
        <dbReference type="ARBA" id="ARBA00022989"/>
    </source>
</evidence>